<dbReference type="EMBL" id="CADCUE010000036">
    <property type="protein sequence ID" value="CAA9315575.1"/>
    <property type="molecule type" value="Genomic_DNA"/>
</dbReference>
<feature type="region of interest" description="Disordered" evidence="1">
    <location>
        <begin position="1"/>
        <end position="55"/>
    </location>
</feature>
<protein>
    <submittedName>
        <fullName evidence="2">Uncharacterized protein</fullName>
    </submittedName>
</protein>
<evidence type="ECO:0000256" key="1">
    <source>
        <dbReference type="SAM" id="MobiDB-lite"/>
    </source>
</evidence>
<feature type="non-terminal residue" evidence="2">
    <location>
        <position position="1"/>
    </location>
</feature>
<feature type="non-terminal residue" evidence="2">
    <location>
        <position position="79"/>
    </location>
</feature>
<evidence type="ECO:0000313" key="2">
    <source>
        <dbReference type="EMBL" id="CAA9315575.1"/>
    </source>
</evidence>
<organism evidence="2">
    <name type="scientific">uncultured Frankineae bacterium</name>
    <dbReference type="NCBI Taxonomy" id="437475"/>
    <lineage>
        <taxon>Bacteria</taxon>
        <taxon>Bacillati</taxon>
        <taxon>Actinomycetota</taxon>
        <taxon>Actinomycetes</taxon>
        <taxon>Frankiales</taxon>
        <taxon>environmental samples</taxon>
    </lineage>
</organism>
<gene>
    <name evidence="2" type="ORF">AVDCRST_MAG16-431</name>
</gene>
<accession>A0A6J4KUM7</accession>
<proteinExistence type="predicted"/>
<feature type="compositionally biased region" description="Low complexity" evidence="1">
    <location>
        <begin position="1"/>
        <end position="16"/>
    </location>
</feature>
<sequence length="79" mass="7784">VRSPARAARAPGAARADAGHGARGAPAARRLGERAARAVPRAGPPRGGGDVRQPGLRARARALLAAAADRPAAAGARPL</sequence>
<dbReference type="AlphaFoldDB" id="A0A6J4KUM7"/>
<reference evidence="2" key="1">
    <citation type="submission" date="2020-02" db="EMBL/GenBank/DDBJ databases">
        <authorList>
            <person name="Meier V. D."/>
        </authorList>
    </citation>
    <scope>NUCLEOTIDE SEQUENCE</scope>
    <source>
        <strain evidence="2">AVDCRST_MAG16</strain>
    </source>
</reference>
<name>A0A6J4KUM7_9ACTN</name>